<feature type="transmembrane region" description="Helical" evidence="6">
    <location>
        <begin position="109"/>
        <end position="130"/>
    </location>
</feature>
<feature type="transmembrane region" description="Helical" evidence="6">
    <location>
        <begin position="202"/>
        <end position="222"/>
    </location>
</feature>
<evidence type="ECO:0008006" key="9">
    <source>
        <dbReference type="Google" id="ProtNLM"/>
    </source>
</evidence>
<proteinExistence type="predicted"/>
<evidence type="ECO:0000256" key="2">
    <source>
        <dbReference type="ARBA" id="ARBA00022692"/>
    </source>
</evidence>
<feature type="transmembrane region" description="Helical" evidence="6">
    <location>
        <begin position="374"/>
        <end position="394"/>
    </location>
</feature>
<accession>A0ABP0BB65</accession>
<dbReference type="PANTHER" id="PTHR23502">
    <property type="entry name" value="MAJOR FACILITATOR SUPERFAMILY"/>
    <property type="match status" value="1"/>
</dbReference>
<feature type="region of interest" description="Disordered" evidence="5">
    <location>
        <begin position="40"/>
        <end position="61"/>
    </location>
</feature>
<comment type="caution">
    <text evidence="7">The sequence shown here is derived from an EMBL/GenBank/DDBJ whole genome shotgun (WGS) entry which is preliminary data.</text>
</comment>
<evidence type="ECO:0000256" key="6">
    <source>
        <dbReference type="SAM" id="Phobius"/>
    </source>
</evidence>
<comment type="subcellular location">
    <subcellularLocation>
        <location evidence="1">Membrane</location>
        <topology evidence="1">Multi-pass membrane protein</topology>
    </subcellularLocation>
</comment>
<feature type="transmembrane region" description="Helical" evidence="6">
    <location>
        <begin position="70"/>
        <end position="89"/>
    </location>
</feature>
<dbReference type="PANTHER" id="PTHR23502:SF20">
    <property type="entry name" value="TRANSPORTER, PUTATIVE (AFU_ORTHOLOGUE AFUA_6G13880)-RELATED"/>
    <property type="match status" value="1"/>
</dbReference>
<feature type="transmembrane region" description="Helical" evidence="6">
    <location>
        <begin position="137"/>
        <end position="154"/>
    </location>
</feature>
<feature type="transmembrane region" description="Helical" evidence="6">
    <location>
        <begin position="228"/>
        <end position="246"/>
    </location>
</feature>
<keyword evidence="4 6" id="KW-0472">Membrane</keyword>
<evidence type="ECO:0000256" key="4">
    <source>
        <dbReference type="ARBA" id="ARBA00023136"/>
    </source>
</evidence>
<evidence type="ECO:0000256" key="1">
    <source>
        <dbReference type="ARBA" id="ARBA00004141"/>
    </source>
</evidence>
<keyword evidence="8" id="KW-1185">Reference proteome</keyword>
<evidence type="ECO:0000313" key="8">
    <source>
        <dbReference type="Proteomes" id="UP001642482"/>
    </source>
</evidence>
<feature type="compositionally biased region" description="Polar residues" evidence="5">
    <location>
        <begin position="44"/>
        <end position="59"/>
    </location>
</feature>
<feature type="transmembrane region" description="Helical" evidence="6">
    <location>
        <begin position="442"/>
        <end position="468"/>
    </location>
</feature>
<feature type="transmembrane region" description="Helical" evidence="6">
    <location>
        <begin position="511"/>
        <end position="531"/>
    </location>
</feature>
<keyword evidence="3 6" id="KW-1133">Transmembrane helix</keyword>
<organism evidence="7 8">
    <name type="scientific">Sporothrix eucalyptigena</name>
    <dbReference type="NCBI Taxonomy" id="1812306"/>
    <lineage>
        <taxon>Eukaryota</taxon>
        <taxon>Fungi</taxon>
        <taxon>Dikarya</taxon>
        <taxon>Ascomycota</taxon>
        <taxon>Pezizomycotina</taxon>
        <taxon>Sordariomycetes</taxon>
        <taxon>Sordariomycetidae</taxon>
        <taxon>Ophiostomatales</taxon>
        <taxon>Ophiostomataceae</taxon>
        <taxon>Sporothrix</taxon>
    </lineage>
</organism>
<sequence>MPLGILEYRKLEHVPGTSPLSELGRSDLEVSQGIDPSLLKHDPTGTTVLVPQPSESPNDPLNWPRWKKEMFTVAIAYGCGCVGAVGPLLTSAFVPLAEKWDVPLARFTLGVNGSCIAAIALGSIVFNTLAVKIGKRPVYLISSVGLFVGCFWAAEAKSFASLSAARAITGLCMAPMEALVPASIADIWFVHERGYRTAIFNLGVLGGINLASPIAGAIIQYSSYRTCLLAMGAAFVVQTIMTFFFMPESAYHRTGALNIDSGNHRVEVEGAGEKGAAFEHRDESEAAPAAVADNGSNDVPLTFVQTMMPYSGYWDRVSFWRTLLQPFFMLASPIVIWATLLFTTCISWLVLISITLSQIFSAPPYNFSVSSVGASNLASFVATLLATAIAGPAIDGCVKVMSRKNGGTFEPEFRLPIMVTYLLFTATGFFAWGQSLYNQDSWAIPIIVCMGLINFGVQLGTTGVVAYVADSHRMQAAEAFAAMNFIKNMFAFGMTFYANDWIAVQGVRDCFFVIGGITVGVTLTTIPMYVYGKKARGFTAKHRLVKWIVE</sequence>
<keyword evidence="2 6" id="KW-0812">Transmembrane</keyword>
<feature type="transmembrane region" description="Helical" evidence="6">
    <location>
        <begin position="327"/>
        <end position="354"/>
    </location>
</feature>
<reference evidence="7 8" key="1">
    <citation type="submission" date="2024-01" db="EMBL/GenBank/DDBJ databases">
        <authorList>
            <person name="Allen C."/>
            <person name="Tagirdzhanova G."/>
        </authorList>
    </citation>
    <scope>NUCLEOTIDE SEQUENCE [LARGE SCALE GENOMIC DNA]</scope>
</reference>
<dbReference type="InterPro" id="IPR011701">
    <property type="entry name" value="MFS"/>
</dbReference>
<dbReference type="InterPro" id="IPR036259">
    <property type="entry name" value="MFS_trans_sf"/>
</dbReference>
<feature type="transmembrane region" description="Helical" evidence="6">
    <location>
        <begin position="480"/>
        <end position="499"/>
    </location>
</feature>
<gene>
    <name evidence="7" type="ORF">SEUCBS140593_003000</name>
</gene>
<dbReference type="EMBL" id="CAWUHD010000022">
    <property type="protein sequence ID" value="CAK7216843.1"/>
    <property type="molecule type" value="Genomic_DNA"/>
</dbReference>
<feature type="transmembrane region" description="Helical" evidence="6">
    <location>
        <begin position="415"/>
        <end position="436"/>
    </location>
</feature>
<name>A0ABP0BB65_9PEZI</name>
<dbReference type="Gene3D" id="1.20.1250.20">
    <property type="entry name" value="MFS general substrate transporter like domains"/>
    <property type="match status" value="1"/>
</dbReference>
<dbReference type="Pfam" id="PF07690">
    <property type="entry name" value="MFS_1"/>
    <property type="match status" value="1"/>
</dbReference>
<dbReference type="Proteomes" id="UP001642482">
    <property type="component" value="Unassembled WGS sequence"/>
</dbReference>
<evidence type="ECO:0000256" key="3">
    <source>
        <dbReference type="ARBA" id="ARBA00022989"/>
    </source>
</evidence>
<dbReference type="SUPFAM" id="SSF103473">
    <property type="entry name" value="MFS general substrate transporter"/>
    <property type="match status" value="1"/>
</dbReference>
<feature type="transmembrane region" description="Helical" evidence="6">
    <location>
        <begin position="166"/>
        <end position="190"/>
    </location>
</feature>
<protein>
    <recommendedName>
        <fullName evidence="9">Cycloheximide resistance protein</fullName>
    </recommendedName>
</protein>
<evidence type="ECO:0000256" key="5">
    <source>
        <dbReference type="SAM" id="MobiDB-lite"/>
    </source>
</evidence>
<evidence type="ECO:0000313" key="7">
    <source>
        <dbReference type="EMBL" id="CAK7216843.1"/>
    </source>
</evidence>